<feature type="binding site" evidence="4">
    <location>
        <position position="243"/>
    </location>
    <ligand>
        <name>pyridoxal 5'-phosphate</name>
        <dbReference type="ChEBI" id="CHEBI:597326"/>
    </ligand>
</feature>
<dbReference type="EC" id="3.7.1.3" evidence="4 5"/>
<dbReference type="InterPro" id="IPR015421">
    <property type="entry name" value="PyrdxlP-dep_Trfase_major"/>
</dbReference>
<evidence type="ECO:0000256" key="1">
    <source>
        <dbReference type="ARBA" id="ARBA00022642"/>
    </source>
</evidence>
<feature type="binding site" evidence="4">
    <location>
        <position position="105"/>
    </location>
    <ligand>
        <name>pyridoxal 5'-phosphate</name>
        <dbReference type="ChEBI" id="CHEBI:597326"/>
    </ligand>
</feature>
<keyword evidence="2 4" id="KW-0378">Hydrolase</keyword>
<comment type="catalytic activity">
    <reaction evidence="4 6">
        <text>L-kynurenine + H2O = anthranilate + L-alanine + H(+)</text>
        <dbReference type="Rhea" id="RHEA:16813"/>
        <dbReference type="ChEBI" id="CHEBI:15377"/>
        <dbReference type="ChEBI" id="CHEBI:15378"/>
        <dbReference type="ChEBI" id="CHEBI:16567"/>
        <dbReference type="ChEBI" id="CHEBI:57959"/>
        <dbReference type="ChEBI" id="CHEBI:57972"/>
        <dbReference type="EC" id="3.7.1.3"/>
    </reaction>
</comment>
<dbReference type="Pfam" id="PF22580">
    <property type="entry name" value="KYNU_C"/>
    <property type="match status" value="1"/>
</dbReference>
<evidence type="ECO:0000256" key="4">
    <source>
        <dbReference type="HAMAP-Rule" id="MF_01970"/>
    </source>
</evidence>
<dbReference type="GO" id="GO:0019441">
    <property type="term" value="P:L-tryptophan catabolic process to kynurenine"/>
    <property type="evidence" value="ECO:0007669"/>
    <property type="project" value="TreeGrafter"/>
</dbReference>
<protein>
    <recommendedName>
        <fullName evidence="4 5">Kynureninase</fullName>
        <ecNumber evidence="4 5">3.7.1.3</ecNumber>
    </recommendedName>
    <alternativeName>
        <fullName evidence="4">L-kynurenine hydrolase</fullName>
    </alternativeName>
</protein>
<keyword evidence="8" id="KW-1185">Reference proteome</keyword>
<dbReference type="Gene3D" id="3.90.1150.10">
    <property type="entry name" value="Aspartate Aminotransferase, domain 1"/>
    <property type="match status" value="1"/>
</dbReference>
<evidence type="ECO:0000256" key="2">
    <source>
        <dbReference type="ARBA" id="ARBA00022801"/>
    </source>
</evidence>
<feature type="binding site" evidence="4">
    <location>
        <position position="106"/>
    </location>
    <ligand>
        <name>pyridoxal 5'-phosphate</name>
        <dbReference type="ChEBI" id="CHEBI:597326"/>
    </ligand>
</feature>
<feature type="binding site" evidence="4">
    <location>
        <begin position="133"/>
        <end position="136"/>
    </location>
    <ligand>
        <name>pyridoxal 5'-phosphate</name>
        <dbReference type="ChEBI" id="CHEBI:597326"/>
    </ligand>
</feature>
<dbReference type="EMBL" id="AP019860">
    <property type="protein sequence ID" value="BBM83268.1"/>
    <property type="molecule type" value="Genomic_DNA"/>
</dbReference>
<comment type="function">
    <text evidence="4 6">Catalyzes the cleavage of L-kynurenine (L-Kyn) and L-3-hydroxykynurenine (L-3OHKyn) into anthranilic acid (AA) and 3-hydroxyanthranilic acid (3-OHAA), respectively.</text>
</comment>
<feature type="binding site" evidence="4">
    <location>
        <position position="218"/>
    </location>
    <ligand>
        <name>pyridoxal 5'-phosphate</name>
        <dbReference type="ChEBI" id="CHEBI:597326"/>
    </ligand>
</feature>
<dbReference type="SUPFAM" id="SSF53383">
    <property type="entry name" value="PLP-dependent transferases"/>
    <property type="match status" value="1"/>
</dbReference>
<keyword evidence="1 4" id="KW-0662">Pyridine nucleotide biosynthesis</keyword>
<dbReference type="OrthoDB" id="9812626at2"/>
<evidence type="ECO:0000256" key="5">
    <source>
        <dbReference type="NCBIfam" id="TIGR01814"/>
    </source>
</evidence>
<gene>
    <name evidence="4" type="primary">kynU</name>
    <name evidence="7" type="ORF">UABAM_01619</name>
</gene>
<feature type="modified residue" description="N6-(pyridoxal phosphate)lysine" evidence="4">
    <location>
        <position position="244"/>
    </location>
</feature>
<dbReference type="PANTHER" id="PTHR14084:SF0">
    <property type="entry name" value="KYNURENINASE"/>
    <property type="match status" value="1"/>
</dbReference>
<proteinExistence type="inferred from homology"/>
<dbReference type="GO" id="GO:0030429">
    <property type="term" value="F:kynureninase activity"/>
    <property type="evidence" value="ECO:0007669"/>
    <property type="project" value="UniProtKB-UniRule"/>
</dbReference>
<dbReference type="GO" id="GO:0030170">
    <property type="term" value="F:pyridoxal phosphate binding"/>
    <property type="evidence" value="ECO:0007669"/>
    <property type="project" value="UniProtKB-UniRule"/>
</dbReference>
<comment type="catalytic activity">
    <reaction evidence="6">
        <text>3-hydroxy-L-kynurenine + H2O = 3-hydroxyanthranilate + L-alanine + H(+)</text>
        <dbReference type="Rhea" id="RHEA:25143"/>
        <dbReference type="ChEBI" id="CHEBI:15377"/>
        <dbReference type="ChEBI" id="CHEBI:15378"/>
        <dbReference type="ChEBI" id="CHEBI:36559"/>
        <dbReference type="ChEBI" id="CHEBI:57972"/>
        <dbReference type="ChEBI" id="CHEBI:58125"/>
        <dbReference type="EC" id="3.7.1.3"/>
    </reaction>
</comment>
<accession>A0A5S9IK01</accession>
<evidence type="ECO:0000313" key="8">
    <source>
        <dbReference type="Proteomes" id="UP000326354"/>
    </source>
</evidence>
<feature type="binding site" evidence="4">
    <location>
        <position position="221"/>
    </location>
    <ligand>
        <name>pyridoxal 5'-phosphate</name>
        <dbReference type="ChEBI" id="CHEBI:597326"/>
    </ligand>
</feature>
<comment type="pathway">
    <text evidence="4 6">Cofactor biosynthesis; NAD(+) biosynthesis; quinolinate from L-kynurenine: step 2/3.</text>
</comment>
<dbReference type="Proteomes" id="UP000326354">
    <property type="component" value="Chromosome"/>
</dbReference>
<reference evidence="7 8" key="1">
    <citation type="submission" date="2019-08" db="EMBL/GenBank/DDBJ databases">
        <title>Complete genome sequence of Candidatus Uab amorphum.</title>
        <authorList>
            <person name="Shiratori T."/>
            <person name="Suzuki S."/>
            <person name="Kakizawa Y."/>
            <person name="Ishida K."/>
        </authorList>
    </citation>
    <scope>NUCLEOTIDE SEQUENCE [LARGE SCALE GENOMIC DNA]</scope>
    <source>
        <strain evidence="7 8">SRT547</strain>
    </source>
</reference>
<dbReference type="UniPathway" id="UPA00253">
    <property type="reaction ID" value="UER00329"/>
</dbReference>
<dbReference type="HAMAP" id="MF_01970">
    <property type="entry name" value="Kynureninase"/>
    <property type="match status" value="1"/>
</dbReference>
<organism evidence="7 8">
    <name type="scientific">Uabimicrobium amorphum</name>
    <dbReference type="NCBI Taxonomy" id="2596890"/>
    <lineage>
        <taxon>Bacteria</taxon>
        <taxon>Pseudomonadati</taxon>
        <taxon>Planctomycetota</taxon>
        <taxon>Candidatus Uabimicrobiia</taxon>
        <taxon>Candidatus Uabimicrobiales</taxon>
        <taxon>Candidatus Uabimicrobiaceae</taxon>
        <taxon>Candidatus Uabimicrobium</taxon>
    </lineage>
</organism>
<evidence type="ECO:0000313" key="7">
    <source>
        <dbReference type="EMBL" id="BBM83268.1"/>
    </source>
</evidence>
<sequence length="423" mass="48359">MSFTLEKRCAEDLDLKDELRSCREQFYFPHEEGKPYLYFCGNSLGLQPKKTPQFVECEIKKWQQAAVEGHFTGERPWMDYHEFLTENLAHLVGAKPIEVVAMNSLTTNLHLLMVSFYRPTSQKNKILIEKGAFPSDRYAVESQIRFHGYDPKECLVELVPRPGEYCVREEDITEVIQREGKNIALILLGGVNYYTGQVFPMQKITQWGHEEKCTVGFDLAHAIGNVPLQLHDWQVDFAVWCSYKYLNGGPGGVGGAFVHERYANDPSLPRFCGWWGHDKSTRFTMPDNFQLMSGAEGWQLSNAPVLSMAALIPSLQIFADVGIPALRNKSLQLTNYLEFLLRNKLQNQLEIITPQNPHERGAQLSLHLQNGGKEVHKALLENSVICDWREPNSIRIAPVPLYNSFQDVWDFVKILETLLLRGE</sequence>
<dbReference type="KEGG" id="uam:UABAM_01619"/>
<comment type="pathway">
    <text evidence="4 6">Amino-acid degradation; L-kynurenine degradation; L-alanine and anthranilate from L-kynurenine: step 1/1.</text>
</comment>
<dbReference type="UniPathway" id="UPA00334">
    <property type="reaction ID" value="UER00455"/>
</dbReference>
<dbReference type="GO" id="GO:0005737">
    <property type="term" value="C:cytoplasm"/>
    <property type="evidence" value="ECO:0007669"/>
    <property type="project" value="UniProtKB-UniRule"/>
</dbReference>
<name>A0A5S9IK01_UABAM</name>
<keyword evidence="3 4" id="KW-0663">Pyridoxal phosphate</keyword>
<dbReference type="PANTHER" id="PTHR14084">
    <property type="entry name" value="KYNURENINASE"/>
    <property type="match status" value="1"/>
</dbReference>
<evidence type="ECO:0000256" key="6">
    <source>
        <dbReference type="PIRNR" id="PIRNR038800"/>
    </source>
</evidence>
<comment type="subunit">
    <text evidence="4 6">Homodimer.</text>
</comment>
<dbReference type="PIRSF" id="PIRSF038800">
    <property type="entry name" value="KYNU"/>
    <property type="match status" value="1"/>
</dbReference>
<dbReference type="GO" id="GO:0009435">
    <property type="term" value="P:NAD+ biosynthetic process"/>
    <property type="evidence" value="ECO:0007669"/>
    <property type="project" value="UniProtKB-UniRule"/>
</dbReference>
<dbReference type="GO" id="GO:0019805">
    <property type="term" value="P:quinolinate biosynthetic process"/>
    <property type="evidence" value="ECO:0007669"/>
    <property type="project" value="UniProtKB-UniRule"/>
</dbReference>
<dbReference type="RefSeq" id="WP_151967475.1">
    <property type="nucleotide sequence ID" value="NZ_AP019860.1"/>
</dbReference>
<comment type="similarity">
    <text evidence="4 6">Belongs to the kynureninase family.</text>
</comment>
<dbReference type="AlphaFoldDB" id="A0A5S9IK01"/>
<dbReference type="FunFam" id="3.40.640.10:FF:000031">
    <property type="entry name" value="Kynureninase"/>
    <property type="match status" value="1"/>
</dbReference>
<comment type="cofactor">
    <cofactor evidence="4 6">
        <name>pyridoxal 5'-phosphate</name>
        <dbReference type="ChEBI" id="CHEBI:597326"/>
    </cofactor>
</comment>
<dbReference type="GO" id="GO:0043420">
    <property type="term" value="P:anthranilate metabolic process"/>
    <property type="evidence" value="ECO:0007669"/>
    <property type="project" value="TreeGrafter"/>
</dbReference>
<dbReference type="InterPro" id="IPR015424">
    <property type="entry name" value="PyrdxlP-dep_Trfase"/>
</dbReference>
<dbReference type="InterPro" id="IPR015422">
    <property type="entry name" value="PyrdxlP-dep_Trfase_small"/>
</dbReference>
<dbReference type="NCBIfam" id="TIGR01814">
    <property type="entry name" value="kynureninase"/>
    <property type="match status" value="1"/>
</dbReference>
<evidence type="ECO:0000256" key="3">
    <source>
        <dbReference type="ARBA" id="ARBA00022898"/>
    </source>
</evidence>
<feature type="binding site" evidence="4">
    <location>
        <position position="302"/>
    </location>
    <ligand>
        <name>pyridoxal 5'-phosphate</name>
        <dbReference type="ChEBI" id="CHEBI:597326"/>
    </ligand>
</feature>
<dbReference type="GO" id="GO:0097053">
    <property type="term" value="P:L-kynurenine catabolic process"/>
    <property type="evidence" value="ECO:0007669"/>
    <property type="project" value="UniProtKB-UniRule"/>
</dbReference>
<dbReference type="InterPro" id="IPR010111">
    <property type="entry name" value="Kynureninase"/>
</dbReference>
<feature type="binding site" evidence="4">
    <location>
        <position position="274"/>
    </location>
    <ligand>
        <name>pyridoxal 5'-phosphate</name>
        <dbReference type="ChEBI" id="CHEBI:597326"/>
    </ligand>
</feature>
<dbReference type="Gene3D" id="3.40.640.10">
    <property type="entry name" value="Type I PLP-dependent aspartate aminotransferase-like (Major domain)"/>
    <property type="match status" value="1"/>
</dbReference>
<comment type="caution">
    <text evidence="4">Lacks conserved residue(s) required for the propagation of feature annotation.</text>
</comment>